<feature type="domain" description="ABC transporter" evidence="5">
    <location>
        <begin position="4"/>
        <end position="257"/>
    </location>
</feature>
<gene>
    <name evidence="6" type="primary">gsiA_2</name>
    <name evidence="6" type="ORF">NCTC10717_00334</name>
</gene>
<comment type="similarity">
    <text evidence="1">Belongs to the ABC transporter superfamily.</text>
</comment>
<evidence type="ECO:0000259" key="5">
    <source>
        <dbReference type="PROSITE" id="PS50893"/>
    </source>
</evidence>
<keyword evidence="2" id="KW-0813">Transport</keyword>
<dbReference type="GO" id="GO:0016887">
    <property type="term" value="F:ATP hydrolysis activity"/>
    <property type="evidence" value="ECO:0007669"/>
    <property type="project" value="InterPro"/>
</dbReference>
<dbReference type="Proteomes" id="UP000254575">
    <property type="component" value="Unassembled WGS sequence"/>
</dbReference>
<accession>A0A380MIK3</accession>
<dbReference type="Pfam" id="PF00005">
    <property type="entry name" value="ABC_tran"/>
    <property type="match status" value="2"/>
</dbReference>
<keyword evidence="7" id="KW-1185">Reference proteome</keyword>
<name>A0A380MIK3_9GAMM</name>
<dbReference type="NCBIfam" id="NF008453">
    <property type="entry name" value="PRK11308.1"/>
    <property type="match status" value="2"/>
</dbReference>
<dbReference type="Pfam" id="PF08352">
    <property type="entry name" value="oligo_HPY"/>
    <property type="match status" value="2"/>
</dbReference>
<dbReference type="InterPro" id="IPR003593">
    <property type="entry name" value="AAA+_ATPase"/>
</dbReference>
<dbReference type="SUPFAM" id="SSF52540">
    <property type="entry name" value="P-loop containing nucleoside triphosphate hydrolases"/>
    <property type="match status" value="2"/>
</dbReference>
<dbReference type="InterPro" id="IPR003439">
    <property type="entry name" value="ABC_transporter-like_ATP-bd"/>
</dbReference>
<dbReference type="NCBIfam" id="NF007739">
    <property type="entry name" value="PRK10419.1"/>
    <property type="match status" value="2"/>
</dbReference>
<dbReference type="GO" id="GO:0015833">
    <property type="term" value="P:peptide transport"/>
    <property type="evidence" value="ECO:0007669"/>
    <property type="project" value="InterPro"/>
</dbReference>
<keyword evidence="6" id="KW-0378">Hydrolase</keyword>
<dbReference type="Gene3D" id="3.40.50.300">
    <property type="entry name" value="P-loop containing nucleotide triphosphate hydrolases"/>
    <property type="match status" value="2"/>
</dbReference>
<dbReference type="PANTHER" id="PTHR43776">
    <property type="entry name" value="TRANSPORT ATP-BINDING PROTEIN"/>
    <property type="match status" value="1"/>
</dbReference>
<evidence type="ECO:0000313" key="7">
    <source>
        <dbReference type="Proteomes" id="UP000254575"/>
    </source>
</evidence>
<organism evidence="6 7">
    <name type="scientific">Suttonella indologenes</name>
    <dbReference type="NCBI Taxonomy" id="13276"/>
    <lineage>
        <taxon>Bacteria</taxon>
        <taxon>Pseudomonadati</taxon>
        <taxon>Pseudomonadota</taxon>
        <taxon>Gammaproteobacteria</taxon>
        <taxon>Cardiobacteriales</taxon>
        <taxon>Cardiobacteriaceae</taxon>
        <taxon>Suttonella</taxon>
    </lineage>
</organism>
<dbReference type="PROSITE" id="PS00211">
    <property type="entry name" value="ABC_TRANSPORTER_1"/>
    <property type="match status" value="2"/>
</dbReference>
<feature type="domain" description="ABC transporter" evidence="5">
    <location>
        <begin position="281"/>
        <end position="526"/>
    </location>
</feature>
<dbReference type="RefSeq" id="WP_115217642.1">
    <property type="nucleotide sequence ID" value="NZ_UHIA01000003.1"/>
</dbReference>
<dbReference type="InterPro" id="IPR017871">
    <property type="entry name" value="ABC_transporter-like_CS"/>
</dbReference>
<dbReference type="InterPro" id="IPR013563">
    <property type="entry name" value="Oligopep_ABC_C"/>
</dbReference>
<dbReference type="PROSITE" id="PS50893">
    <property type="entry name" value="ABC_TRANSPORTER_2"/>
    <property type="match status" value="2"/>
</dbReference>
<dbReference type="EMBL" id="UHIA01000003">
    <property type="protein sequence ID" value="SUO91985.1"/>
    <property type="molecule type" value="Genomic_DNA"/>
</dbReference>
<reference evidence="6 7" key="1">
    <citation type="submission" date="2018-06" db="EMBL/GenBank/DDBJ databases">
        <authorList>
            <consortium name="Pathogen Informatics"/>
            <person name="Doyle S."/>
        </authorList>
    </citation>
    <scope>NUCLEOTIDE SEQUENCE [LARGE SCALE GENOMIC DNA]</scope>
    <source>
        <strain evidence="6 7">NCTC10717</strain>
    </source>
</reference>
<dbReference type="FunFam" id="3.40.50.300:FF:000016">
    <property type="entry name" value="Oligopeptide ABC transporter ATP-binding component"/>
    <property type="match status" value="2"/>
</dbReference>
<sequence>MSLLRVENLDITFRQARHHVHAVRGVSFSVNKGETLALVGESGSGKSVTSLSIVRLLPENTGVYSPESRIEFDGLSILEADNEQLRALRGGRIGMIFQEPMTSLNPFMKIGEQLCEALAAHQKNMSKSAQWQRAEEMLGKVRIPEPARRLKQYPHELSGGQLQRVMIAMALINDPDLLIADEPTTALDVTIQAEILDLLKQLQQEMGMAIIFITHDLGLAEHYADSVCVMRLGEILERGNIKSVFAYPQHEYTKELINAVPKGMKQPVAADAGILLQVDRLQVQFVTERHFFGKAKTHFHAVDDVSLLLKQGETLGIVGESGSGKSTLGKAIMQMLDYQGNVAFEGQDIRSLEGKAAKHLKADMQMVFQDPFGSLSPRLTVGQIIGEGLLVHRPELSGKQRREQVAAMLSEVALSPDMMNRYPHEFSGGQRQRIAIARAIIVQPKFVLLDEPTSALDRSIQVKVVELLRGLQQKYGLSYLFISHDLAIVRAMSDRVIVMQKGKVVETGSAEQIFHQPQTEYTQRLINAAFDL</sequence>
<dbReference type="PANTHER" id="PTHR43776:SF7">
    <property type="entry name" value="D,D-DIPEPTIDE TRANSPORT ATP-BINDING PROTEIN DDPF-RELATED"/>
    <property type="match status" value="1"/>
</dbReference>
<evidence type="ECO:0000256" key="4">
    <source>
        <dbReference type="ARBA" id="ARBA00022840"/>
    </source>
</evidence>
<dbReference type="CDD" id="cd03257">
    <property type="entry name" value="ABC_NikE_OppD_transporters"/>
    <property type="match status" value="2"/>
</dbReference>
<dbReference type="InterPro" id="IPR050319">
    <property type="entry name" value="ABC_transp_ATP-bind"/>
</dbReference>
<evidence type="ECO:0000313" key="6">
    <source>
        <dbReference type="EMBL" id="SUO91985.1"/>
    </source>
</evidence>
<keyword evidence="4 6" id="KW-0067">ATP-binding</keyword>
<protein>
    <submittedName>
        <fullName evidence="6">Glutathione import ATP-binding protein GsiA</fullName>
        <ecNumber evidence="6">3.6.3.-</ecNumber>
    </submittedName>
</protein>
<dbReference type="OrthoDB" id="9784450at2"/>
<evidence type="ECO:0000256" key="1">
    <source>
        <dbReference type="ARBA" id="ARBA00005417"/>
    </source>
</evidence>
<dbReference type="GO" id="GO:0005524">
    <property type="term" value="F:ATP binding"/>
    <property type="evidence" value="ECO:0007669"/>
    <property type="project" value="UniProtKB-KW"/>
</dbReference>
<evidence type="ECO:0000256" key="2">
    <source>
        <dbReference type="ARBA" id="ARBA00022448"/>
    </source>
</evidence>
<proteinExistence type="inferred from homology"/>
<dbReference type="InterPro" id="IPR027417">
    <property type="entry name" value="P-loop_NTPase"/>
</dbReference>
<dbReference type="EC" id="3.6.3.-" evidence="6"/>
<evidence type="ECO:0000256" key="3">
    <source>
        <dbReference type="ARBA" id="ARBA00022741"/>
    </source>
</evidence>
<dbReference type="GO" id="GO:0055085">
    <property type="term" value="P:transmembrane transport"/>
    <property type="evidence" value="ECO:0007669"/>
    <property type="project" value="UniProtKB-ARBA"/>
</dbReference>
<dbReference type="AlphaFoldDB" id="A0A380MIK3"/>
<dbReference type="SMART" id="SM00382">
    <property type="entry name" value="AAA"/>
    <property type="match status" value="2"/>
</dbReference>
<keyword evidence="3" id="KW-0547">Nucleotide-binding</keyword>